<dbReference type="STRING" id="405436.SAMN05444365_10611"/>
<dbReference type="PANTHER" id="PTHR43214">
    <property type="entry name" value="TWO-COMPONENT RESPONSE REGULATOR"/>
    <property type="match status" value="1"/>
</dbReference>
<keyword evidence="7" id="KW-1185">Reference proteome</keyword>
<dbReference type="InterPro" id="IPR016032">
    <property type="entry name" value="Sig_transdc_resp-reg_C-effctor"/>
</dbReference>
<dbReference type="SMART" id="SM00448">
    <property type="entry name" value="REC"/>
    <property type="match status" value="1"/>
</dbReference>
<dbReference type="CDD" id="cd06170">
    <property type="entry name" value="LuxR_C_like"/>
    <property type="match status" value="1"/>
</dbReference>
<organism evidence="6 7">
    <name type="scientific">Micromonospora pattaloongensis</name>
    <dbReference type="NCBI Taxonomy" id="405436"/>
    <lineage>
        <taxon>Bacteria</taxon>
        <taxon>Bacillati</taxon>
        <taxon>Actinomycetota</taxon>
        <taxon>Actinomycetes</taxon>
        <taxon>Micromonosporales</taxon>
        <taxon>Micromonosporaceae</taxon>
        <taxon>Micromonospora</taxon>
    </lineage>
</organism>
<dbReference type="PROSITE" id="PS50043">
    <property type="entry name" value="HTH_LUXR_2"/>
    <property type="match status" value="1"/>
</dbReference>
<dbReference type="PROSITE" id="PS00622">
    <property type="entry name" value="HTH_LUXR_1"/>
    <property type="match status" value="1"/>
</dbReference>
<dbReference type="SMART" id="SM00421">
    <property type="entry name" value="HTH_LUXR"/>
    <property type="match status" value="1"/>
</dbReference>
<reference evidence="7" key="1">
    <citation type="submission" date="2016-10" db="EMBL/GenBank/DDBJ databases">
        <authorList>
            <person name="Varghese N."/>
            <person name="Submissions S."/>
        </authorList>
    </citation>
    <scope>NUCLEOTIDE SEQUENCE [LARGE SCALE GENOMIC DNA]</scope>
    <source>
        <strain evidence="7">DSM 45245</strain>
    </source>
</reference>
<evidence type="ECO:0000256" key="2">
    <source>
        <dbReference type="ARBA" id="ARBA00023125"/>
    </source>
</evidence>
<dbReference type="GO" id="GO:0006355">
    <property type="term" value="P:regulation of DNA-templated transcription"/>
    <property type="evidence" value="ECO:0007669"/>
    <property type="project" value="InterPro"/>
</dbReference>
<sequence>MALADPASLRLLIVDDVRLYREGLAAIMSRESGVREVVTARDAASAIALLDHHDPDVVLVNVAGGNHAPLHLVRAHRPEIAIVALGVSEAEEDVIACAEAGVAGYLLRTEPLDHLLPVVRSVVAGESLCSPRTSAMLLRRVQSLAAQRVRGPRAPSLTAREDDVLRLLDLGLSNQEISERLGITVRTVKNHVHNILEKVGARRRGEAVAAFRRQVPAEYRVKTG</sequence>
<dbReference type="Pfam" id="PF00072">
    <property type="entry name" value="Response_reg"/>
    <property type="match status" value="1"/>
</dbReference>
<dbReference type="InterPro" id="IPR000792">
    <property type="entry name" value="Tscrpt_reg_LuxR_C"/>
</dbReference>
<keyword evidence="1" id="KW-0597">Phosphoprotein</keyword>
<dbReference type="Proteomes" id="UP000242415">
    <property type="component" value="Unassembled WGS sequence"/>
</dbReference>
<dbReference type="InterPro" id="IPR058245">
    <property type="entry name" value="NreC/VraR/RcsB-like_REC"/>
</dbReference>
<protein>
    <submittedName>
        <fullName evidence="6">Two component transcriptional regulator, LuxR family</fullName>
    </submittedName>
</protein>
<feature type="domain" description="HTH luxR-type" evidence="4">
    <location>
        <begin position="150"/>
        <end position="215"/>
    </location>
</feature>
<feature type="domain" description="Response regulatory" evidence="5">
    <location>
        <begin position="10"/>
        <end position="123"/>
    </location>
</feature>
<dbReference type="GO" id="GO:0000160">
    <property type="term" value="P:phosphorelay signal transduction system"/>
    <property type="evidence" value="ECO:0007669"/>
    <property type="project" value="InterPro"/>
</dbReference>
<dbReference type="InterPro" id="IPR039420">
    <property type="entry name" value="WalR-like"/>
</dbReference>
<gene>
    <name evidence="6" type="ORF">SAMN05444365_10611</name>
</gene>
<keyword evidence="2" id="KW-0238">DNA-binding</keyword>
<dbReference type="Gene3D" id="3.40.50.2300">
    <property type="match status" value="1"/>
</dbReference>
<evidence type="ECO:0000259" key="5">
    <source>
        <dbReference type="PROSITE" id="PS50110"/>
    </source>
</evidence>
<dbReference type="SUPFAM" id="SSF46894">
    <property type="entry name" value="C-terminal effector domain of the bipartite response regulators"/>
    <property type="match status" value="1"/>
</dbReference>
<dbReference type="EMBL" id="FNPH01000006">
    <property type="protein sequence ID" value="SDZ14577.1"/>
    <property type="molecule type" value="Genomic_DNA"/>
</dbReference>
<dbReference type="PROSITE" id="PS50110">
    <property type="entry name" value="RESPONSE_REGULATORY"/>
    <property type="match status" value="1"/>
</dbReference>
<name>A0A1H3QMG1_9ACTN</name>
<dbReference type="InterPro" id="IPR001789">
    <property type="entry name" value="Sig_transdc_resp-reg_receiver"/>
</dbReference>
<dbReference type="PRINTS" id="PR00038">
    <property type="entry name" value="HTHLUXR"/>
</dbReference>
<evidence type="ECO:0000313" key="7">
    <source>
        <dbReference type="Proteomes" id="UP000242415"/>
    </source>
</evidence>
<dbReference type="GO" id="GO:0003677">
    <property type="term" value="F:DNA binding"/>
    <property type="evidence" value="ECO:0007669"/>
    <property type="project" value="UniProtKB-KW"/>
</dbReference>
<evidence type="ECO:0000313" key="6">
    <source>
        <dbReference type="EMBL" id="SDZ14577.1"/>
    </source>
</evidence>
<accession>A0A1H3QMG1</accession>
<dbReference type="AlphaFoldDB" id="A0A1H3QMG1"/>
<evidence type="ECO:0000259" key="4">
    <source>
        <dbReference type="PROSITE" id="PS50043"/>
    </source>
</evidence>
<comment type="caution">
    <text evidence="3">Lacks conserved residue(s) required for the propagation of feature annotation.</text>
</comment>
<evidence type="ECO:0000256" key="3">
    <source>
        <dbReference type="PROSITE-ProRule" id="PRU00169"/>
    </source>
</evidence>
<dbReference type="InterPro" id="IPR011006">
    <property type="entry name" value="CheY-like_superfamily"/>
</dbReference>
<dbReference type="SUPFAM" id="SSF52172">
    <property type="entry name" value="CheY-like"/>
    <property type="match status" value="1"/>
</dbReference>
<evidence type="ECO:0000256" key="1">
    <source>
        <dbReference type="ARBA" id="ARBA00022553"/>
    </source>
</evidence>
<proteinExistence type="predicted"/>
<dbReference type="CDD" id="cd17535">
    <property type="entry name" value="REC_NarL-like"/>
    <property type="match status" value="1"/>
</dbReference>
<dbReference type="Pfam" id="PF00196">
    <property type="entry name" value="GerE"/>
    <property type="match status" value="1"/>
</dbReference>
<dbReference type="PANTHER" id="PTHR43214:SF43">
    <property type="entry name" value="TWO-COMPONENT RESPONSE REGULATOR"/>
    <property type="match status" value="1"/>
</dbReference>